<accession>A0ACC2GK88</accession>
<dbReference type="EMBL" id="CM055739">
    <property type="protein sequence ID" value="KAJ8004059.1"/>
    <property type="molecule type" value="Genomic_DNA"/>
</dbReference>
<dbReference type="Proteomes" id="UP001157502">
    <property type="component" value="Chromosome 12"/>
</dbReference>
<gene>
    <name evidence="1" type="ORF">DPEC_G00154860</name>
</gene>
<organism evidence="1 2">
    <name type="scientific">Dallia pectoralis</name>
    <name type="common">Alaska blackfish</name>
    <dbReference type="NCBI Taxonomy" id="75939"/>
    <lineage>
        <taxon>Eukaryota</taxon>
        <taxon>Metazoa</taxon>
        <taxon>Chordata</taxon>
        <taxon>Craniata</taxon>
        <taxon>Vertebrata</taxon>
        <taxon>Euteleostomi</taxon>
        <taxon>Actinopterygii</taxon>
        <taxon>Neopterygii</taxon>
        <taxon>Teleostei</taxon>
        <taxon>Protacanthopterygii</taxon>
        <taxon>Esociformes</taxon>
        <taxon>Umbridae</taxon>
        <taxon>Dallia</taxon>
    </lineage>
</organism>
<evidence type="ECO:0000313" key="2">
    <source>
        <dbReference type="Proteomes" id="UP001157502"/>
    </source>
</evidence>
<name>A0ACC2GK88_DALPE</name>
<sequence length="164" mass="18539">MDSWKRVGGLLVLSSAVPCADAVTPLYDPKLCYILDGFLLLYGLVVTGLLLKERFFTTKAQGTGLEKNDSLYSDLNQMNRDRDGYGEIKRSDPERGAARGNRRTNDDTYTPLQRATDDTYKEITVSEQKRRRNKNEQVYQGLSSATKDTYDSLQMQPLPPPPPR</sequence>
<keyword evidence="2" id="KW-1185">Reference proteome</keyword>
<protein>
    <submittedName>
        <fullName evidence="1">Uncharacterized protein</fullName>
    </submittedName>
</protein>
<comment type="caution">
    <text evidence="1">The sequence shown here is derived from an EMBL/GenBank/DDBJ whole genome shotgun (WGS) entry which is preliminary data.</text>
</comment>
<reference evidence="1" key="1">
    <citation type="submission" date="2021-05" db="EMBL/GenBank/DDBJ databases">
        <authorList>
            <person name="Pan Q."/>
            <person name="Jouanno E."/>
            <person name="Zahm M."/>
            <person name="Klopp C."/>
            <person name="Cabau C."/>
            <person name="Louis A."/>
            <person name="Berthelot C."/>
            <person name="Parey E."/>
            <person name="Roest Crollius H."/>
            <person name="Montfort J."/>
            <person name="Robinson-Rechavi M."/>
            <person name="Bouchez O."/>
            <person name="Lampietro C."/>
            <person name="Lopez Roques C."/>
            <person name="Donnadieu C."/>
            <person name="Postlethwait J."/>
            <person name="Bobe J."/>
            <person name="Dillon D."/>
            <person name="Chandos A."/>
            <person name="von Hippel F."/>
            <person name="Guiguen Y."/>
        </authorList>
    </citation>
    <scope>NUCLEOTIDE SEQUENCE</scope>
    <source>
        <strain evidence="1">YG-Jan2019</strain>
    </source>
</reference>
<evidence type="ECO:0000313" key="1">
    <source>
        <dbReference type="EMBL" id="KAJ8004059.1"/>
    </source>
</evidence>
<proteinExistence type="predicted"/>